<keyword evidence="3 5" id="KW-1133">Transmembrane helix</keyword>
<dbReference type="CDD" id="cd16914">
    <property type="entry name" value="EcfT"/>
    <property type="match status" value="1"/>
</dbReference>
<keyword evidence="4 5" id="KW-0472">Membrane</keyword>
<proteinExistence type="predicted"/>
<evidence type="ECO:0000256" key="5">
    <source>
        <dbReference type="SAM" id="Phobius"/>
    </source>
</evidence>
<organism evidence="6 7">
    <name type="scientific">Corynebacterium propinquum</name>
    <dbReference type="NCBI Taxonomy" id="43769"/>
    <lineage>
        <taxon>Bacteria</taxon>
        <taxon>Bacillati</taxon>
        <taxon>Actinomycetota</taxon>
        <taxon>Actinomycetes</taxon>
        <taxon>Mycobacteriales</taxon>
        <taxon>Corynebacteriaceae</taxon>
        <taxon>Corynebacterium</taxon>
    </lineage>
</organism>
<sequence>MKLSTASTAQAPVGKPVHVLHPLTVIIIGASAWVAALSISWPLLHAALIVVGWVAGIAGSRSLAVPATSIALSIPAGLSMLLVHAPHGEHQIAPLLTSDGLATAGELALRFCALMTSLLAAMANVHIPDLLKALQHLGLHHSVVYVLGASLQLLPQASALIGEAATANRLAGRKVTVTSVIPRMVIPVITRLLAQGADRGVVLQGMGYDVPGRRSVLYPVHAHRWEILLQLLFPAAAIGLVVCAWI</sequence>
<evidence type="ECO:0000256" key="1">
    <source>
        <dbReference type="ARBA" id="ARBA00004141"/>
    </source>
</evidence>
<evidence type="ECO:0000313" key="6">
    <source>
        <dbReference type="EMBL" id="MDK4301807.1"/>
    </source>
</evidence>
<feature type="transmembrane region" description="Helical" evidence="5">
    <location>
        <begin position="25"/>
        <end position="51"/>
    </location>
</feature>
<accession>A0ABT7G4Y2</accession>
<keyword evidence="2 5" id="KW-0812">Transmembrane</keyword>
<dbReference type="InterPro" id="IPR003339">
    <property type="entry name" value="ABC/ECF_trnsptr_transmembrane"/>
</dbReference>
<comment type="caution">
    <text evidence="6">The sequence shown here is derived from an EMBL/GenBank/DDBJ whole genome shotgun (WGS) entry which is preliminary data.</text>
</comment>
<comment type="subcellular location">
    <subcellularLocation>
        <location evidence="1">Membrane</location>
        <topology evidence="1">Multi-pass membrane protein</topology>
    </subcellularLocation>
</comment>
<reference evidence="6 7" key="1">
    <citation type="submission" date="2023-05" db="EMBL/GenBank/DDBJ databases">
        <title>Metabolic capabilities are highly conserved among human nasal-associated Corynebacterium species in pangenomic analyses.</title>
        <authorList>
            <person name="Tran T.H."/>
            <person name="Roberts A.Q."/>
            <person name="Escapa I.F."/>
            <person name="Gao W."/>
            <person name="Conlan S."/>
            <person name="Kong H."/>
            <person name="Segre J.A."/>
            <person name="Kelly M.S."/>
            <person name="Lemon K.P."/>
        </authorList>
    </citation>
    <scope>NUCLEOTIDE SEQUENCE [LARGE SCALE GENOMIC DNA]</scope>
    <source>
        <strain evidence="6 7">KPL2811</strain>
    </source>
</reference>
<dbReference type="EMBL" id="JASNVK010000035">
    <property type="protein sequence ID" value="MDK4301807.1"/>
    <property type="molecule type" value="Genomic_DNA"/>
</dbReference>
<protein>
    <submittedName>
        <fullName evidence="6">Energy-coupling factor transporter transmembrane component T</fullName>
    </submittedName>
</protein>
<keyword evidence="7" id="KW-1185">Reference proteome</keyword>
<evidence type="ECO:0000313" key="7">
    <source>
        <dbReference type="Proteomes" id="UP001243856"/>
    </source>
</evidence>
<gene>
    <name evidence="6" type="ORF">QPX45_11315</name>
</gene>
<evidence type="ECO:0000256" key="3">
    <source>
        <dbReference type="ARBA" id="ARBA00022989"/>
    </source>
</evidence>
<dbReference type="Proteomes" id="UP001243856">
    <property type="component" value="Unassembled WGS sequence"/>
</dbReference>
<evidence type="ECO:0000256" key="4">
    <source>
        <dbReference type="ARBA" id="ARBA00023136"/>
    </source>
</evidence>
<evidence type="ECO:0000256" key="2">
    <source>
        <dbReference type="ARBA" id="ARBA00022692"/>
    </source>
</evidence>
<name>A0ABT7G4Y2_9CORY</name>
<dbReference type="RefSeq" id="WP_049168518.1">
    <property type="nucleotide sequence ID" value="NZ_JASNVE010000023.1"/>
</dbReference>